<evidence type="ECO:0000313" key="8">
    <source>
        <dbReference type="Proteomes" id="UP000070376"/>
    </source>
</evidence>
<dbReference type="InterPro" id="IPR036390">
    <property type="entry name" value="WH_DNA-bd_sf"/>
</dbReference>
<dbReference type="Proteomes" id="UP001223084">
    <property type="component" value="Unassembled WGS sequence"/>
</dbReference>
<reference evidence="6" key="6">
    <citation type="submission" date="2023-06" db="EMBL/GenBank/DDBJ databases">
        <title>Probiogenomic evaluation and L lactic producing Weizmannia coaggulans BKMTCR2-2 from tree bark.</title>
        <authorList>
            <person name="Mahittikon J."/>
            <person name="Tanasupawat S."/>
        </authorList>
    </citation>
    <scope>NUCLEOTIDE SEQUENCE</scope>
    <source>
        <strain evidence="6">BKMTCR2-2</strain>
    </source>
</reference>
<dbReference type="EMBL" id="JASUZX010000002">
    <property type="protein sequence ID" value="MDL5041807.1"/>
    <property type="molecule type" value="Genomic_DNA"/>
</dbReference>
<evidence type="ECO:0000313" key="9">
    <source>
        <dbReference type="Proteomes" id="UP000075304"/>
    </source>
</evidence>
<dbReference type="RefSeq" id="WP_014096860.1">
    <property type="nucleotide sequence ID" value="NZ_CP010525.1"/>
</dbReference>
<dbReference type="Proteomes" id="UP000070376">
    <property type="component" value="Unassembled WGS sequence"/>
</dbReference>
<reference evidence="8" key="5">
    <citation type="submission" date="2016-01" db="EMBL/GenBank/DDBJ databases">
        <authorList>
            <person name="Mitreva M."/>
            <person name="Pepin K.H."/>
            <person name="Mihindukulasuriya K.A."/>
            <person name="Fulton R."/>
            <person name="Fronick C."/>
            <person name="O'Laughlin M."/>
            <person name="Miner T."/>
            <person name="Herter B."/>
            <person name="Rosa B.A."/>
            <person name="Cordes M."/>
            <person name="Tomlinson C."/>
            <person name="Wollam A."/>
            <person name="Palsikar V.B."/>
            <person name="Mardis E.R."/>
            <person name="Wilson R.K."/>
        </authorList>
    </citation>
    <scope>NUCLEOTIDE SEQUENCE [LARGE SCALE GENOMIC DNA]</scope>
    <source>
        <strain evidence="8">GED7749B</strain>
    </source>
</reference>
<proteinExistence type="predicted"/>
<accession>A0A0C5C359</accession>
<dbReference type="STRING" id="1398.AB434_0813"/>
<reference evidence="4" key="4">
    <citation type="submission" date="2016-01" db="EMBL/GenBank/DDBJ databases">
        <authorList>
            <person name="Oliw E.H."/>
        </authorList>
    </citation>
    <scope>NUCLEOTIDE SEQUENCE [LARGE SCALE GENOMIC DNA]</scope>
    <source>
        <strain evidence="4">GED7749B</strain>
    </source>
</reference>
<feature type="domain" description="Transcription regulator PadR N-terminal" evidence="1">
    <location>
        <begin position="10"/>
        <end position="84"/>
    </location>
</feature>
<gene>
    <name evidence="5" type="ORF">B4099_1766</name>
    <name evidence="4" type="ORF">HMPREF3213_02338</name>
    <name evidence="6" type="ORF">QN341_12305</name>
    <name evidence="3" type="ORF">SB48_HM08orf00537</name>
</gene>
<dbReference type="InterPro" id="IPR005149">
    <property type="entry name" value="Tscrpt_reg_PadR_N"/>
</dbReference>
<dbReference type="EMBL" id="LQYI01000033">
    <property type="protein sequence ID" value="KYC71303.1"/>
    <property type="molecule type" value="Genomic_DNA"/>
</dbReference>
<dbReference type="InterPro" id="IPR036388">
    <property type="entry name" value="WH-like_DNA-bd_sf"/>
</dbReference>
<dbReference type="EMBL" id="CP010525">
    <property type="protein sequence ID" value="AJO21146.1"/>
    <property type="molecule type" value="Genomic_DNA"/>
</dbReference>
<dbReference type="Proteomes" id="UP000075304">
    <property type="component" value="Unassembled WGS sequence"/>
</dbReference>
<dbReference type="AlphaFoldDB" id="A0A0C5C359"/>
<evidence type="ECO:0000313" key="3">
    <source>
        <dbReference type="EMBL" id="AJO21146.1"/>
    </source>
</evidence>
<dbReference type="InterPro" id="IPR018309">
    <property type="entry name" value="Tscrpt_reg_PadR_C"/>
</dbReference>
<dbReference type="Proteomes" id="UP000032024">
    <property type="component" value="Chromosome"/>
</dbReference>
<dbReference type="Pfam" id="PF03551">
    <property type="entry name" value="PadR"/>
    <property type="match status" value="1"/>
</dbReference>
<protein>
    <submittedName>
        <fullName evidence="6">PadR family transcriptional regulator</fullName>
    </submittedName>
    <submittedName>
        <fullName evidence="3">PadR-like family transcriptional regulator</fullName>
    </submittedName>
    <submittedName>
        <fullName evidence="4">Transcriptional regulator, PadR family</fullName>
    </submittedName>
</protein>
<name>A0A0C5C359_HEYCO</name>
<evidence type="ECO:0000313" key="7">
    <source>
        <dbReference type="Proteomes" id="UP000032024"/>
    </source>
</evidence>
<dbReference type="GeneID" id="29813727"/>
<evidence type="ECO:0000313" key="5">
    <source>
        <dbReference type="EMBL" id="KYC71303.1"/>
    </source>
</evidence>
<dbReference type="PANTHER" id="PTHR43252">
    <property type="entry name" value="TRANSCRIPTIONAL REGULATOR YQJI"/>
    <property type="match status" value="1"/>
</dbReference>
<dbReference type="EMBL" id="LRPN01000093">
    <property type="protein sequence ID" value="KWZ80352.1"/>
    <property type="molecule type" value="Genomic_DNA"/>
</dbReference>
<dbReference type="Pfam" id="PF10400">
    <property type="entry name" value="Vir_act_alpha_C"/>
    <property type="match status" value="1"/>
</dbReference>
<reference evidence="5 9" key="3">
    <citation type="submission" date="2016-01" db="EMBL/GenBank/DDBJ databases">
        <title>Genome Sequences of Twelve Sporeforming Bacillus Species Isolated from Foods.</title>
        <authorList>
            <person name="Berendsen E.M."/>
            <person name="Wells-Bennik M.H."/>
            <person name="Krawcyk A.O."/>
            <person name="De Jong A."/>
            <person name="Holsappel S."/>
            <person name="Eijlander R.T."/>
            <person name="Kuipers O.P."/>
        </authorList>
    </citation>
    <scope>NUCLEOTIDE SEQUENCE [LARGE SCALE GENOMIC DNA]</scope>
    <source>
        <strain evidence="5 9">B4099</strain>
    </source>
</reference>
<dbReference type="PATRIC" id="fig|1398.18.peg.355"/>
<evidence type="ECO:0000313" key="4">
    <source>
        <dbReference type="EMBL" id="KWZ80352.1"/>
    </source>
</evidence>
<organism evidence="4 8">
    <name type="scientific">Heyndrickxia coagulans</name>
    <name type="common">Weizmannia coagulans</name>
    <dbReference type="NCBI Taxonomy" id="1398"/>
    <lineage>
        <taxon>Bacteria</taxon>
        <taxon>Bacillati</taxon>
        <taxon>Bacillota</taxon>
        <taxon>Bacilli</taxon>
        <taxon>Bacillales</taxon>
        <taxon>Bacillaceae</taxon>
        <taxon>Heyndrickxia</taxon>
    </lineage>
</organism>
<dbReference type="Gene3D" id="1.10.10.10">
    <property type="entry name" value="Winged helix-like DNA-binding domain superfamily/Winged helix DNA-binding domain"/>
    <property type="match status" value="1"/>
</dbReference>
<sequence length="186" mass="22274">MAKRVLKHAILGLLRKQDMSGYDITAEFTKEISQFWSAKHSQIYTELKKLLDEKLIEQYIEISGVKLERKMYKLTEEGKKELAQWLMHPEQIPETEKDTFALKVYFIQYIPEEKILPLFQDQLDQREQKLSELKSRYQLIFAQREEKMGLAADELGHYLVLTKAISREESYVDWLKKSIRFIRQKR</sequence>
<reference evidence="7" key="2">
    <citation type="submission" date="2015-01" db="EMBL/GenBank/DDBJ databases">
        <title>Comparative genome analysis of Bacillus coagulans HM-08, Clostridium butyricum HM-68, Bacillus subtilis HM-66 and Bacillus paralicheniformis BL-09.</title>
        <authorList>
            <person name="Zhang H."/>
        </authorList>
    </citation>
    <scope>NUCLEOTIDE SEQUENCE [LARGE SCALE GENOMIC DNA]</scope>
    <source>
        <strain evidence="7">HM-08</strain>
    </source>
</reference>
<keyword evidence="7" id="KW-1185">Reference proteome</keyword>
<dbReference type="SUPFAM" id="SSF46785">
    <property type="entry name" value="Winged helix' DNA-binding domain"/>
    <property type="match status" value="1"/>
</dbReference>
<evidence type="ECO:0000259" key="2">
    <source>
        <dbReference type="Pfam" id="PF10400"/>
    </source>
</evidence>
<evidence type="ECO:0000259" key="1">
    <source>
        <dbReference type="Pfam" id="PF03551"/>
    </source>
</evidence>
<reference evidence="3" key="1">
    <citation type="submission" date="2015-01" db="EMBL/GenBank/DDBJ databases">
        <title>Comparative genome analysis of Bacillus coagulans HM-08, Clostridium butyricum HM-68, Bacillus subtilis HM-66 and Bacillus licheniformis BL-09.</title>
        <authorList>
            <person name="Zhang H."/>
        </authorList>
    </citation>
    <scope>NUCLEOTIDE SEQUENCE [LARGE SCALE GENOMIC DNA]</scope>
    <source>
        <strain evidence="3">HM-08</strain>
    </source>
</reference>
<dbReference type="Gene3D" id="6.10.140.190">
    <property type="match status" value="1"/>
</dbReference>
<dbReference type="PANTHER" id="PTHR43252:SF6">
    <property type="entry name" value="NEGATIVE TRANSCRIPTION REGULATOR PADR"/>
    <property type="match status" value="1"/>
</dbReference>
<evidence type="ECO:0000313" key="6">
    <source>
        <dbReference type="EMBL" id="MDL5041807.1"/>
    </source>
</evidence>
<feature type="domain" description="Transcription regulator PadR C-terminal" evidence="2">
    <location>
        <begin position="97"/>
        <end position="180"/>
    </location>
</feature>